<dbReference type="InterPro" id="IPR020483">
    <property type="entry name" value="Uncharacterised_YgbA"/>
</dbReference>
<dbReference type="AlphaFoldDB" id="A0A6N2V9B8"/>
<dbReference type="NCBIfam" id="NF007714">
    <property type="entry name" value="PRK10410.1-2"/>
    <property type="match status" value="1"/>
</dbReference>
<protein>
    <recommendedName>
        <fullName evidence="2">Nitrous oxide-stimulated promoter family protein</fullName>
    </recommendedName>
</protein>
<gene>
    <name evidence="1" type="ORF">CNLFYP112_02511</name>
</gene>
<accession>A0A6N2V9B8</accession>
<evidence type="ECO:0000313" key="1">
    <source>
        <dbReference type="EMBL" id="VYT25532.1"/>
    </source>
</evidence>
<name>A0A6N2V9B8_9FIRM</name>
<organism evidence="1">
    <name type="scientific">[Clostridium] nexile</name>
    <dbReference type="NCBI Taxonomy" id="29361"/>
    <lineage>
        <taxon>Bacteria</taxon>
        <taxon>Bacillati</taxon>
        <taxon>Bacillota</taxon>
        <taxon>Clostridia</taxon>
        <taxon>Lachnospirales</taxon>
        <taxon>Lachnospiraceae</taxon>
        <taxon>Tyzzerella</taxon>
    </lineage>
</organism>
<sequence length="110" mass="13188">MVDINKKREKEKKTLRVMTEVYCRGKHKHKGKLCPECQKLLDYALLRTEKCPFMETKTFCSACKVHCYSKEMQEKIKEVMKYAGPRMLFYHPLQALDHMWVTMKGKIKKR</sequence>
<reference evidence="1" key="1">
    <citation type="submission" date="2019-11" db="EMBL/GenBank/DDBJ databases">
        <authorList>
            <person name="Feng L."/>
        </authorList>
    </citation>
    <scope>NUCLEOTIDE SEQUENCE</scope>
    <source>
        <strain evidence="1">CnexileLFYP112</strain>
    </source>
</reference>
<dbReference type="Pfam" id="PF11756">
    <property type="entry name" value="YgbA_NO"/>
    <property type="match status" value="1"/>
</dbReference>
<proteinExistence type="predicted"/>
<dbReference type="EMBL" id="CACRTG010000021">
    <property type="protein sequence ID" value="VYT25532.1"/>
    <property type="molecule type" value="Genomic_DNA"/>
</dbReference>
<evidence type="ECO:0008006" key="2">
    <source>
        <dbReference type="Google" id="ProtNLM"/>
    </source>
</evidence>